<organism evidence="7 8">
    <name type="scientific">Streptomyces beihaiensis</name>
    <dbReference type="NCBI Taxonomy" id="2984495"/>
    <lineage>
        <taxon>Bacteria</taxon>
        <taxon>Bacillati</taxon>
        <taxon>Actinomycetota</taxon>
        <taxon>Actinomycetes</taxon>
        <taxon>Kitasatosporales</taxon>
        <taxon>Streptomycetaceae</taxon>
        <taxon>Streptomyces</taxon>
    </lineage>
</organism>
<comment type="caution">
    <text evidence="7">The sequence shown here is derived from an EMBL/GenBank/DDBJ whole genome shotgun (WGS) entry which is preliminary data.</text>
</comment>
<accession>A0ABT3TR43</accession>
<sequence>MSATAALLTLATAPCLWAVSRGSAHERLAGLSLANTLVTAVFLLIAQGFGRSFLVDLALVLALLGPAGTLVFARFLGARSLDAAEASDTASHGET</sequence>
<evidence type="ECO:0000256" key="2">
    <source>
        <dbReference type="ARBA" id="ARBA00022475"/>
    </source>
</evidence>
<keyword evidence="5 6" id="KW-0472">Membrane</keyword>
<keyword evidence="2" id="KW-1003">Cell membrane</keyword>
<proteinExistence type="predicted"/>
<evidence type="ECO:0000313" key="7">
    <source>
        <dbReference type="EMBL" id="MCX3058570.1"/>
    </source>
</evidence>
<evidence type="ECO:0000256" key="4">
    <source>
        <dbReference type="ARBA" id="ARBA00022989"/>
    </source>
</evidence>
<name>A0ABT3TR43_9ACTN</name>
<comment type="subcellular location">
    <subcellularLocation>
        <location evidence="1">Cell membrane</location>
        <topology evidence="1">Multi-pass membrane protein</topology>
    </subcellularLocation>
</comment>
<keyword evidence="8" id="KW-1185">Reference proteome</keyword>
<reference evidence="7" key="1">
    <citation type="submission" date="2022-10" db="EMBL/GenBank/DDBJ databases">
        <title>Streptomyces beihaiensis sp. nov., a chitin degrading actinobacterium, isolated from shrimp pond soil.</title>
        <authorList>
            <person name="Xie J."/>
            <person name="Shen N."/>
        </authorList>
    </citation>
    <scope>NUCLEOTIDE SEQUENCE</scope>
    <source>
        <strain evidence="7">GXMU-J5</strain>
    </source>
</reference>
<dbReference type="Pfam" id="PF04066">
    <property type="entry name" value="MrpF_PhaF"/>
    <property type="match status" value="1"/>
</dbReference>
<dbReference type="Proteomes" id="UP001163064">
    <property type="component" value="Unassembled WGS sequence"/>
</dbReference>
<evidence type="ECO:0000256" key="3">
    <source>
        <dbReference type="ARBA" id="ARBA00022692"/>
    </source>
</evidence>
<feature type="transmembrane region" description="Helical" evidence="6">
    <location>
        <begin position="28"/>
        <end position="46"/>
    </location>
</feature>
<protein>
    <submittedName>
        <fullName evidence="7">Monovalent cation/H+ antiporter complex subunit F</fullName>
    </submittedName>
</protein>
<keyword evidence="3 6" id="KW-0812">Transmembrane</keyword>
<evidence type="ECO:0000256" key="1">
    <source>
        <dbReference type="ARBA" id="ARBA00004651"/>
    </source>
</evidence>
<evidence type="ECO:0000256" key="5">
    <source>
        <dbReference type="ARBA" id="ARBA00023136"/>
    </source>
</evidence>
<evidence type="ECO:0000313" key="8">
    <source>
        <dbReference type="Proteomes" id="UP001163064"/>
    </source>
</evidence>
<gene>
    <name evidence="7" type="ORF">OFY01_02020</name>
</gene>
<evidence type="ECO:0000256" key="6">
    <source>
        <dbReference type="SAM" id="Phobius"/>
    </source>
</evidence>
<keyword evidence="4 6" id="KW-1133">Transmembrane helix</keyword>
<dbReference type="RefSeq" id="WP_266595699.1">
    <property type="nucleotide sequence ID" value="NZ_JAPHNL010000011.1"/>
</dbReference>
<dbReference type="EMBL" id="JAPHNL010000011">
    <property type="protein sequence ID" value="MCX3058570.1"/>
    <property type="molecule type" value="Genomic_DNA"/>
</dbReference>
<dbReference type="InterPro" id="IPR007208">
    <property type="entry name" value="MrpF/PhaF-like"/>
</dbReference>
<feature type="transmembrane region" description="Helical" evidence="6">
    <location>
        <begin position="53"/>
        <end position="73"/>
    </location>
</feature>